<reference evidence="2" key="1">
    <citation type="journal article" date="2015" name="BMC Genomics">
        <title>Candidate chemosensory genes identified in Colaphellus bowringi by antennal transcriptome analysis.</title>
        <authorList>
            <person name="Li X.M."/>
            <person name="Zhu X.Y."/>
            <person name="Wang Z.Q."/>
            <person name="Wang Y."/>
            <person name="He P."/>
            <person name="Chen G."/>
            <person name="Sun L."/>
            <person name="Deng D.G."/>
            <person name="Zhang Y.N."/>
        </authorList>
    </citation>
    <scope>NUCLEOTIDE SEQUENCE</scope>
</reference>
<reference evidence="2" key="2">
    <citation type="submission" date="2015-08" db="EMBL/GenBank/DDBJ databases">
        <authorList>
            <person name="Babu N.S."/>
            <person name="Beckwith C.J."/>
            <person name="Beseler K.G."/>
            <person name="Brison A."/>
            <person name="Carone J.V."/>
            <person name="Caskin T.P."/>
            <person name="Diamond M."/>
            <person name="Durham M.E."/>
            <person name="Foxe J.M."/>
            <person name="Go M."/>
            <person name="Henderson B.A."/>
            <person name="Jones I.B."/>
            <person name="McGettigan J.A."/>
            <person name="Micheletti S.J."/>
            <person name="Nasrallah M.E."/>
            <person name="Ortiz D."/>
            <person name="Piller C.R."/>
            <person name="Privatt S.R."/>
            <person name="Schneider S.L."/>
            <person name="Sharp S."/>
            <person name="Smith T.C."/>
            <person name="Stanton J.D."/>
            <person name="Ullery H.E."/>
            <person name="Wilson R.J."/>
            <person name="Serrano M.G."/>
            <person name="Buck G."/>
            <person name="Lee V."/>
            <person name="Wang Y."/>
            <person name="Carvalho R."/>
            <person name="Voegtly L."/>
            <person name="Shi R."/>
            <person name="Duckworth R."/>
            <person name="Johnson A."/>
            <person name="Loviza R."/>
            <person name="Walstead R."/>
            <person name="Shah Z."/>
            <person name="Kiflezghi M."/>
            <person name="Wade K."/>
            <person name="Ball S.L."/>
            <person name="Bradley K.W."/>
            <person name="Asai D.J."/>
            <person name="Bowman C.A."/>
            <person name="Russell D.A."/>
            <person name="Pope W.H."/>
            <person name="Jacobs-Sera D."/>
            <person name="Hendrix R.W."/>
            <person name="Hatfull G.F."/>
        </authorList>
    </citation>
    <scope>NUCLEOTIDE SEQUENCE</scope>
</reference>
<dbReference type="InterPro" id="IPR036682">
    <property type="entry name" value="OS_D_A10/PebIII_sf"/>
</dbReference>
<dbReference type="SUPFAM" id="SSF100910">
    <property type="entry name" value="Chemosensory protein Csp2"/>
    <property type="match status" value="1"/>
</dbReference>
<keyword evidence="1" id="KW-0732">Signal</keyword>
<evidence type="ECO:0000256" key="1">
    <source>
        <dbReference type="SAM" id="SignalP"/>
    </source>
</evidence>
<dbReference type="EMBL" id="KT381514">
    <property type="protein sequence ID" value="ALR72520.1"/>
    <property type="molecule type" value="mRNA"/>
</dbReference>
<dbReference type="AlphaFoldDB" id="A0A0S3J2J8"/>
<proteinExistence type="evidence at transcript level"/>
<accession>A0A0S3J2J8</accession>
<name>A0A0S3J2J8_9CUCU</name>
<dbReference type="Pfam" id="PF03392">
    <property type="entry name" value="OS-D"/>
    <property type="match status" value="1"/>
</dbReference>
<protein>
    <submittedName>
        <fullName evidence="2">Chemosensory protein 6</fullName>
    </submittedName>
</protein>
<evidence type="ECO:0000313" key="2">
    <source>
        <dbReference type="EMBL" id="ALR72520.1"/>
    </source>
</evidence>
<feature type="signal peptide" evidence="1">
    <location>
        <begin position="1"/>
        <end position="19"/>
    </location>
</feature>
<dbReference type="PANTHER" id="PTHR11257">
    <property type="entry name" value="CHEMOSENSORY PROTEIN-RELATED"/>
    <property type="match status" value="1"/>
</dbReference>
<dbReference type="InterPro" id="IPR005055">
    <property type="entry name" value="A10/PebIII"/>
</dbReference>
<dbReference type="PANTHER" id="PTHR11257:SF13">
    <property type="entry name" value="GEO07322P1"/>
    <property type="match status" value="1"/>
</dbReference>
<sequence length="123" mass="14485">MGLSKVLFCFFVIVTVAFCQTYNTKYDHVDIDSILANKRVLSSYIKCIMDEGPCTSEGREFRKHIPEAITNNCAKCSDAQKRIIRKTSRFIRRERPQDWDRVSRKYDPQQKYTANFNKFLSEN</sequence>
<organism evidence="2">
    <name type="scientific">Colaphellus bowringi</name>
    <dbReference type="NCBI Taxonomy" id="561076"/>
    <lineage>
        <taxon>Eukaryota</taxon>
        <taxon>Metazoa</taxon>
        <taxon>Ecdysozoa</taxon>
        <taxon>Arthropoda</taxon>
        <taxon>Hexapoda</taxon>
        <taxon>Insecta</taxon>
        <taxon>Pterygota</taxon>
        <taxon>Neoptera</taxon>
        <taxon>Endopterygota</taxon>
        <taxon>Coleoptera</taxon>
        <taxon>Polyphaga</taxon>
        <taxon>Cucujiformia</taxon>
        <taxon>Chrysomeloidea</taxon>
        <taxon>Chrysomelidae</taxon>
        <taxon>Chrysomelinae</taxon>
        <taxon>Chrysomelini</taxon>
        <taxon>Colaphellus</taxon>
    </lineage>
</organism>
<feature type="chain" id="PRO_5006612703" evidence="1">
    <location>
        <begin position="20"/>
        <end position="123"/>
    </location>
</feature>
<dbReference type="Gene3D" id="1.10.2080.10">
    <property type="entry name" value="Insect odorant-binding protein A10/Ejaculatory bulb-specific protein 3"/>
    <property type="match status" value="1"/>
</dbReference>